<evidence type="ECO:0000313" key="10">
    <source>
        <dbReference type="Proteomes" id="UP000886841"/>
    </source>
</evidence>
<feature type="binding site" evidence="6">
    <location>
        <position position="285"/>
    </location>
    <ligand>
        <name>Mn(2+)</name>
        <dbReference type="ChEBI" id="CHEBI:29035"/>
        <label>2</label>
    </ligand>
</feature>
<reference evidence="9" key="1">
    <citation type="submission" date="2020-10" db="EMBL/GenBank/DDBJ databases">
        <authorList>
            <person name="Gilroy R."/>
        </authorList>
    </citation>
    <scope>NUCLEOTIDE SEQUENCE</scope>
    <source>
        <strain evidence="9">ChiSxjej1B13-7041</strain>
    </source>
</reference>
<dbReference type="Pfam" id="PF01676">
    <property type="entry name" value="Metalloenzyme"/>
    <property type="match status" value="1"/>
</dbReference>
<dbReference type="NCBIfam" id="NF003766">
    <property type="entry name" value="PRK05362.1"/>
    <property type="match status" value="1"/>
</dbReference>
<proteinExistence type="inferred from homology"/>
<comment type="function">
    <text evidence="6">Isomerase that catalyzes the conversion of deoxy-ribose 1-phosphate (dRib-1-P) and ribose 1-phosphate (Rib-1-P) to deoxy-ribose 5-phosphate (dRib-5-P) and ribose 5-phosphate (Rib-5-P), respectively.</text>
</comment>
<dbReference type="GO" id="GO:0006018">
    <property type="term" value="P:2-deoxyribose 1-phosphate catabolic process"/>
    <property type="evidence" value="ECO:0007669"/>
    <property type="project" value="UniProtKB-UniRule"/>
</dbReference>
<feature type="binding site" evidence="6">
    <location>
        <position position="280"/>
    </location>
    <ligand>
        <name>Mn(2+)</name>
        <dbReference type="ChEBI" id="CHEBI:29035"/>
        <label>2</label>
    </ligand>
</feature>
<dbReference type="GO" id="GO:0008973">
    <property type="term" value="F:phosphopentomutase activity"/>
    <property type="evidence" value="ECO:0007669"/>
    <property type="project" value="UniProtKB-UniRule"/>
</dbReference>
<keyword evidence="2 6" id="KW-0963">Cytoplasm</keyword>
<dbReference type="InterPro" id="IPR017850">
    <property type="entry name" value="Alkaline_phosphatase_core_sf"/>
</dbReference>
<dbReference type="Gene3D" id="3.30.70.1250">
    <property type="entry name" value="Phosphopentomutase"/>
    <property type="match status" value="1"/>
</dbReference>
<dbReference type="Proteomes" id="UP000886841">
    <property type="component" value="Unassembled WGS sequence"/>
</dbReference>
<feature type="domain" description="Metalloenzyme" evidence="8">
    <location>
        <begin position="1"/>
        <end position="373"/>
    </location>
</feature>
<dbReference type="FunFam" id="3.30.70.1250:FF:000001">
    <property type="entry name" value="Phosphopentomutase"/>
    <property type="match status" value="1"/>
</dbReference>
<evidence type="ECO:0000256" key="2">
    <source>
        <dbReference type="ARBA" id="ARBA00022490"/>
    </source>
</evidence>
<organism evidence="9 10">
    <name type="scientific">Candidatus Egerieimonas intestinavium</name>
    <dbReference type="NCBI Taxonomy" id="2840777"/>
    <lineage>
        <taxon>Bacteria</taxon>
        <taxon>Bacillati</taxon>
        <taxon>Bacillota</taxon>
        <taxon>Clostridia</taxon>
        <taxon>Lachnospirales</taxon>
        <taxon>Lachnospiraceae</taxon>
        <taxon>Lachnospiraceae incertae sedis</taxon>
        <taxon>Candidatus Egerieimonas</taxon>
    </lineage>
</organism>
<dbReference type="PIRSF" id="PIRSF001491">
    <property type="entry name" value="Ppentomutase"/>
    <property type="match status" value="1"/>
</dbReference>
<dbReference type="GO" id="GO:0030145">
    <property type="term" value="F:manganese ion binding"/>
    <property type="evidence" value="ECO:0007669"/>
    <property type="project" value="UniProtKB-UniRule"/>
</dbReference>
<keyword evidence="4 6" id="KW-0464">Manganese</keyword>
<dbReference type="HAMAP" id="MF_00740">
    <property type="entry name" value="Phosphopentomut"/>
    <property type="match status" value="1"/>
</dbReference>
<comment type="caution">
    <text evidence="9">The sequence shown here is derived from an EMBL/GenBank/DDBJ whole genome shotgun (WGS) entry which is preliminary data.</text>
</comment>
<dbReference type="InterPro" id="IPR006124">
    <property type="entry name" value="Metalloenzyme"/>
</dbReference>
<comment type="subcellular location">
    <subcellularLocation>
        <location evidence="6">Cytoplasm</location>
    </subcellularLocation>
</comment>
<dbReference type="AlphaFoldDB" id="A0A9D1EKU2"/>
<dbReference type="Gene3D" id="3.40.720.10">
    <property type="entry name" value="Alkaline Phosphatase, subunit A"/>
    <property type="match status" value="1"/>
</dbReference>
<dbReference type="GO" id="GO:0005829">
    <property type="term" value="C:cytosol"/>
    <property type="evidence" value="ECO:0007669"/>
    <property type="project" value="TreeGrafter"/>
</dbReference>
<protein>
    <recommendedName>
        <fullName evidence="6 7">Phosphopentomutase</fullName>
        <ecNumber evidence="6 7">5.4.2.7</ecNumber>
    </recommendedName>
    <alternativeName>
        <fullName evidence="6">Phosphodeoxyribomutase</fullName>
    </alternativeName>
</protein>
<feature type="binding site" evidence="6">
    <location>
        <position position="333"/>
    </location>
    <ligand>
        <name>Mn(2+)</name>
        <dbReference type="ChEBI" id="CHEBI:29035"/>
        <label>2</label>
    </ligand>
</feature>
<evidence type="ECO:0000256" key="3">
    <source>
        <dbReference type="ARBA" id="ARBA00022723"/>
    </source>
</evidence>
<evidence type="ECO:0000259" key="8">
    <source>
        <dbReference type="Pfam" id="PF01676"/>
    </source>
</evidence>
<name>A0A9D1EKU2_9FIRM</name>
<dbReference type="InterPro" id="IPR010045">
    <property type="entry name" value="DeoB"/>
</dbReference>
<evidence type="ECO:0000256" key="7">
    <source>
        <dbReference type="NCBIfam" id="TIGR01696"/>
    </source>
</evidence>
<dbReference type="PANTHER" id="PTHR21110:SF0">
    <property type="entry name" value="PHOSPHOPENTOMUTASE"/>
    <property type="match status" value="1"/>
</dbReference>
<evidence type="ECO:0000256" key="5">
    <source>
        <dbReference type="ARBA" id="ARBA00023235"/>
    </source>
</evidence>
<comment type="catalytic activity">
    <reaction evidence="6">
        <text>alpha-D-ribose 1-phosphate = D-ribose 5-phosphate</text>
        <dbReference type="Rhea" id="RHEA:18793"/>
        <dbReference type="ChEBI" id="CHEBI:57720"/>
        <dbReference type="ChEBI" id="CHEBI:78346"/>
        <dbReference type="EC" id="5.4.2.7"/>
    </reaction>
</comment>
<dbReference type="NCBIfam" id="TIGR01696">
    <property type="entry name" value="deoB"/>
    <property type="match status" value="1"/>
</dbReference>
<evidence type="ECO:0000256" key="6">
    <source>
        <dbReference type="HAMAP-Rule" id="MF_00740"/>
    </source>
</evidence>
<keyword evidence="3 6" id="KW-0479">Metal-binding</keyword>
<feature type="binding site" evidence="6">
    <location>
        <position position="322"/>
    </location>
    <ligand>
        <name>Mn(2+)</name>
        <dbReference type="ChEBI" id="CHEBI:29035"/>
        <label>1</label>
    </ligand>
</feature>
<evidence type="ECO:0000256" key="4">
    <source>
        <dbReference type="ARBA" id="ARBA00023211"/>
    </source>
</evidence>
<comment type="similarity">
    <text evidence="1 6">Belongs to the phosphopentomutase family.</text>
</comment>
<dbReference type="EC" id="5.4.2.7" evidence="6 7"/>
<evidence type="ECO:0000256" key="1">
    <source>
        <dbReference type="ARBA" id="ARBA00010373"/>
    </source>
</evidence>
<dbReference type="SUPFAM" id="SSF143856">
    <property type="entry name" value="DeoB insert domain-like"/>
    <property type="match status" value="1"/>
</dbReference>
<dbReference type="InterPro" id="IPR024052">
    <property type="entry name" value="Phosphopentomutase_DeoB_cap_sf"/>
</dbReference>
<comment type="catalytic activity">
    <reaction evidence="6">
        <text>2-deoxy-alpha-D-ribose 1-phosphate = 2-deoxy-D-ribose 5-phosphate</text>
        <dbReference type="Rhea" id="RHEA:27658"/>
        <dbReference type="ChEBI" id="CHEBI:57259"/>
        <dbReference type="ChEBI" id="CHEBI:62877"/>
        <dbReference type="EC" id="5.4.2.7"/>
    </reaction>
</comment>
<feature type="binding site" evidence="6">
    <location>
        <position position="321"/>
    </location>
    <ligand>
        <name>Mn(2+)</name>
        <dbReference type="ChEBI" id="CHEBI:29035"/>
        <label>1</label>
    </ligand>
</feature>
<sequence>MRVIWIVMDSVGIGKAPDAEDFGDRGSDTLKSCYETGKLDIPNMRKLGIFNIAGMDYGEKESSPKGNYARMRERSAGKDTTIGHWEMAGVISAQAFPTYPEGFPKEILDVFREKTKKGILCNRPYSGTEVIKKYGRQHEETGDLIVYTSADSVFQIAAHEDVVPIDKLYEYCKIARELLRGKHAVARVIARPFKGAYPDYVRTKNRHDFSLIPPKDTILDMLQAQGKEVIGVGKIYDIFAGKGIGETKANQGNDRNMDMTIKLCEKKFDGLCFVNLVDFDMVYGHRRDADGYANALNAFDRKLGKLMGTLEKDDVLIITADHGCDPGYRGTDHTRETVPMLCYGEGLKQGQDLGVKDTYADIAATIAELFHINYTGDGESFYQQIRL</sequence>
<accession>A0A9D1EKU2</accession>
<feature type="binding site" evidence="6">
    <location>
        <position position="9"/>
    </location>
    <ligand>
        <name>Mn(2+)</name>
        <dbReference type="ChEBI" id="CHEBI:29035"/>
        <label>1</label>
    </ligand>
</feature>
<dbReference type="PANTHER" id="PTHR21110">
    <property type="entry name" value="PHOSPHOPENTOMUTASE"/>
    <property type="match status" value="1"/>
</dbReference>
<comment type="pathway">
    <text evidence="6">Carbohydrate degradation; 2-deoxy-D-ribose 1-phosphate degradation; D-glyceraldehyde 3-phosphate and acetaldehyde from 2-deoxy-alpha-D-ribose 1-phosphate: step 1/2.</text>
</comment>
<dbReference type="GO" id="GO:0043094">
    <property type="term" value="P:metabolic compound salvage"/>
    <property type="evidence" value="ECO:0007669"/>
    <property type="project" value="UniProtKB-UniRule"/>
</dbReference>
<keyword evidence="5 6" id="KW-0413">Isomerase</keyword>
<comment type="cofactor">
    <cofactor evidence="6">
        <name>Mn(2+)</name>
        <dbReference type="ChEBI" id="CHEBI:29035"/>
    </cofactor>
    <text evidence="6">Binds 2 manganese ions.</text>
</comment>
<reference evidence="9" key="2">
    <citation type="journal article" date="2021" name="PeerJ">
        <title>Extensive microbial diversity within the chicken gut microbiome revealed by metagenomics and culture.</title>
        <authorList>
            <person name="Gilroy R."/>
            <person name="Ravi A."/>
            <person name="Getino M."/>
            <person name="Pursley I."/>
            <person name="Horton D.L."/>
            <person name="Alikhan N.F."/>
            <person name="Baker D."/>
            <person name="Gharbi K."/>
            <person name="Hall N."/>
            <person name="Watson M."/>
            <person name="Adriaenssens E.M."/>
            <person name="Foster-Nyarko E."/>
            <person name="Jarju S."/>
            <person name="Secka A."/>
            <person name="Antonio M."/>
            <person name="Oren A."/>
            <person name="Chaudhuri R.R."/>
            <person name="La Ragione R."/>
            <person name="Hildebrand F."/>
            <person name="Pallen M.J."/>
        </authorList>
    </citation>
    <scope>NUCLEOTIDE SEQUENCE</scope>
    <source>
        <strain evidence="9">ChiSxjej1B13-7041</strain>
    </source>
</reference>
<dbReference type="SUPFAM" id="SSF53649">
    <property type="entry name" value="Alkaline phosphatase-like"/>
    <property type="match status" value="1"/>
</dbReference>
<dbReference type="CDD" id="cd16009">
    <property type="entry name" value="PPM"/>
    <property type="match status" value="1"/>
</dbReference>
<gene>
    <name evidence="6" type="primary">deoB</name>
    <name evidence="9" type="ORF">IAB98_08815</name>
</gene>
<dbReference type="GO" id="GO:0000287">
    <property type="term" value="F:magnesium ion binding"/>
    <property type="evidence" value="ECO:0007669"/>
    <property type="project" value="UniProtKB-UniRule"/>
</dbReference>
<dbReference type="GO" id="GO:0009117">
    <property type="term" value="P:nucleotide metabolic process"/>
    <property type="evidence" value="ECO:0007669"/>
    <property type="project" value="UniProtKB-UniRule"/>
</dbReference>
<dbReference type="EMBL" id="DVHU01000079">
    <property type="protein sequence ID" value="HIR93502.1"/>
    <property type="molecule type" value="Genomic_DNA"/>
</dbReference>
<evidence type="ECO:0000313" key="9">
    <source>
        <dbReference type="EMBL" id="HIR93502.1"/>
    </source>
</evidence>